<accession>A0ABY7KIY7</accession>
<feature type="transmembrane region" description="Helical" evidence="1">
    <location>
        <begin position="541"/>
        <end position="562"/>
    </location>
</feature>
<protein>
    <submittedName>
        <fullName evidence="3">NACHT domain-containing protein</fullName>
    </submittedName>
</protein>
<dbReference type="InterPro" id="IPR027417">
    <property type="entry name" value="P-loop_NTPase"/>
</dbReference>
<feature type="transmembrane region" description="Helical" evidence="1">
    <location>
        <begin position="656"/>
        <end position="676"/>
    </location>
</feature>
<name>A0ABY7KIY7_9ACTN</name>
<dbReference type="RefSeq" id="WP_269660675.1">
    <property type="nucleotide sequence ID" value="NZ_CP114413.1"/>
</dbReference>
<dbReference type="Gene3D" id="3.40.50.300">
    <property type="entry name" value="P-loop containing nucleotide triphosphate hydrolases"/>
    <property type="match status" value="1"/>
</dbReference>
<feature type="transmembrane region" description="Helical" evidence="1">
    <location>
        <begin position="688"/>
        <end position="707"/>
    </location>
</feature>
<dbReference type="InterPro" id="IPR007111">
    <property type="entry name" value="NACHT_NTPase"/>
</dbReference>
<dbReference type="SUPFAM" id="SSF52540">
    <property type="entry name" value="P-loop containing nucleoside triphosphate hydrolases"/>
    <property type="match status" value="1"/>
</dbReference>
<evidence type="ECO:0000313" key="3">
    <source>
        <dbReference type="EMBL" id="WAZ23092.1"/>
    </source>
</evidence>
<reference evidence="3" key="1">
    <citation type="submission" date="2022-12" db="EMBL/GenBank/DDBJ databases">
        <authorList>
            <person name="Ruckert C."/>
            <person name="Busche T."/>
            <person name="Kalinowski J."/>
            <person name="Wittmann C."/>
        </authorList>
    </citation>
    <scope>NUCLEOTIDE SEQUENCE</scope>
    <source>
        <strain evidence="3">DSM 40467</strain>
    </source>
</reference>
<feature type="transmembrane region" description="Helical" evidence="1">
    <location>
        <begin position="71"/>
        <end position="89"/>
    </location>
</feature>
<feature type="domain" description="NACHT" evidence="2">
    <location>
        <begin position="187"/>
        <end position="337"/>
    </location>
</feature>
<keyword evidence="1" id="KW-0812">Transmembrane</keyword>
<feature type="transmembrane region" description="Helical" evidence="1">
    <location>
        <begin position="498"/>
        <end position="520"/>
    </location>
</feature>
<keyword evidence="1" id="KW-1133">Transmembrane helix</keyword>
<gene>
    <name evidence="3" type="ORF">STRCI_004409</name>
</gene>
<feature type="transmembrane region" description="Helical" evidence="1">
    <location>
        <begin position="574"/>
        <end position="592"/>
    </location>
</feature>
<dbReference type="EMBL" id="CP114413">
    <property type="protein sequence ID" value="WAZ23092.1"/>
    <property type="molecule type" value="Genomic_DNA"/>
</dbReference>
<feature type="transmembrane region" description="Helical" evidence="1">
    <location>
        <begin position="632"/>
        <end position="650"/>
    </location>
</feature>
<dbReference type="Pfam" id="PF05729">
    <property type="entry name" value="NACHT"/>
    <property type="match status" value="1"/>
</dbReference>
<evidence type="ECO:0000313" key="4">
    <source>
        <dbReference type="Proteomes" id="UP001164439"/>
    </source>
</evidence>
<feature type="transmembrane region" description="Helical" evidence="1">
    <location>
        <begin position="465"/>
        <end position="486"/>
    </location>
</feature>
<evidence type="ECO:0000259" key="2">
    <source>
        <dbReference type="Pfam" id="PF05729"/>
    </source>
</evidence>
<feature type="transmembrane region" description="Helical" evidence="1">
    <location>
        <begin position="39"/>
        <end position="59"/>
    </location>
</feature>
<evidence type="ECO:0000256" key="1">
    <source>
        <dbReference type="SAM" id="Phobius"/>
    </source>
</evidence>
<dbReference type="Proteomes" id="UP001164439">
    <property type="component" value="Chromosome"/>
</dbReference>
<proteinExistence type="predicted"/>
<keyword evidence="4" id="KW-1185">Reference proteome</keyword>
<sequence length="1127" mass="123056">MSGSGTYNGPVVQAGRVALHFDSPRPEERPAGARSARRLRALVLSAAGALVWAATAFYADSGSLSPDAWRIAALSGPALLVVGAVWWAAEWMRERRAQGAPSEQLDRIADDLATALTDEYLRDERQQHIHDPAPIPVRWSAASPLLSDHEANIRREPITSAGSAPLDLTGDFDAIGPFYESVPSGRLVVLGAPGAGKSALVLRLARVRLKDRAPGAPVPVLLPIASWNPTEEDLWIWAARRLSAQHPGCLRTPQLAHDLITTGRVLPILDGLDELPEATRPKALSRLRRSLNEPARLVLTCRFEEYEGAVAEAQTVLPAAAVVRLDPLAVADLDAYLPRTALRTDPSETAATKWTPVLKRLADPTDRAPEVLTLRTVLSTPLMVSLARFGYSETRADPGELLSNPDFRERMVMERHLFDAFLSAAYEDSGERARKWVGYLAAHLRRRGEQDIAWWRLGEVVPWSVRWLGTGLSVGVAAVAVGLTSYDHPPWRDYIPVPPWAAVLLLGSTAALFDWAVASPGYPPQRLYRPAREELREMQRWLWPIAVGVLFALAITVALDAVWDDFPLGDLETWAPTLLLLAISVLTCLLGLTSHPADPADAPEPAALLRSDLLAQLVLCLAAPLRPTHRRCMTEVVLMSGFTLVFLWQMSVDHHLMNGLAWSRTVGLAILAWILCRWSVSAAGRLTVARLYFFATGALPWPVMTFLSDAHRRGVLRQSGGLYRFRHIELRNRLAEAAGVTEDGDSGPDPAKRETSIESIGGQALGNLFLLLVSAGLTVYFLAPQLTYPYRAAKSPCALLSVTHVRAVIVEPVKVTESEFSCEYSERSPFRPARTLEVRVNALRAFWGSSGIEDARSSLRSDFDLGGRSPTPGLGDEWMGSVMPLGPHSAPEATVAVRAANLIVTVAYAEEYATARRVTEVARILAEEVLRGAGVPPDRIHVGDRELADVPEAEVPEKTRVSGYRRPERAAYGAVWRDDDPSDIQTIDGISVSVRTPPEISCDNAAKGGKGTHYASCWGAEEATGRLNLHMTERLCPEGGCTPAQTRDFQRAANSWRDAPTQGVRYAVDRGQGGWYQMSLLAQHIPEGGSPRLVLVRASVWEGDGMPPDMAQKIVNSVYTQISPPLS</sequence>
<keyword evidence="1" id="KW-0472">Membrane</keyword>
<organism evidence="3 4">
    <name type="scientific">Streptomyces cinnabarinus</name>
    <dbReference type="NCBI Taxonomy" id="67287"/>
    <lineage>
        <taxon>Bacteria</taxon>
        <taxon>Bacillati</taxon>
        <taxon>Actinomycetota</taxon>
        <taxon>Actinomycetes</taxon>
        <taxon>Kitasatosporales</taxon>
        <taxon>Streptomycetaceae</taxon>
        <taxon>Streptomyces</taxon>
    </lineage>
</organism>